<evidence type="ECO:0000256" key="6">
    <source>
        <dbReference type="RuleBase" id="RU364082"/>
    </source>
</evidence>
<dbReference type="InterPro" id="IPR029903">
    <property type="entry name" value="RmlD-like-bd"/>
</dbReference>
<dbReference type="AlphaFoldDB" id="A0A512ARS5"/>
<keyword evidence="9" id="KW-1185">Reference proteome</keyword>
<keyword evidence="6" id="KW-0560">Oxidoreductase</keyword>
<comment type="pathway">
    <text evidence="1 6">Carbohydrate biosynthesis; dTDP-L-rhamnose biosynthesis.</text>
</comment>
<evidence type="ECO:0000256" key="4">
    <source>
        <dbReference type="ARBA" id="ARBA00017099"/>
    </source>
</evidence>
<dbReference type="InterPro" id="IPR001360">
    <property type="entry name" value="Glyco_hydro_1"/>
</dbReference>
<comment type="similarity">
    <text evidence="2 6">Belongs to the dTDP-4-dehydrorhamnose reductase family.</text>
</comment>
<dbReference type="GO" id="GO:0004553">
    <property type="term" value="F:hydrolase activity, hydrolyzing O-glycosyl compounds"/>
    <property type="evidence" value="ECO:0007669"/>
    <property type="project" value="InterPro"/>
</dbReference>
<dbReference type="Gene3D" id="3.20.20.80">
    <property type="entry name" value="Glycosidases"/>
    <property type="match status" value="1"/>
</dbReference>
<evidence type="ECO:0000256" key="2">
    <source>
        <dbReference type="ARBA" id="ARBA00010944"/>
    </source>
</evidence>
<dbReference type="InterPro" id="IPR005913">
    <property type="entry name" value="dTDP_dehydrorham_reduct"/>
</dbReference>
<evidence type="ECO:0000256" key="1">
    <source>
        <dbReference type="ARBA" id="ARBA00004781"/>
    </source>
</evidence>
<reference evidence="8 9" key="1">
    <citation type="submission" date="2019-07" db="EMBL/GenBank/DDBJ databases">
        <title>Whole genome shotgun sequence of Adhaeribacter aerolatus NBRC 106133.</title>
        <authorList>
            <person name="Hosoyama A."/>
            <person name="Uohara A."/>
            <person name="Ohji S."/>
            <person name="Ichikawa N."/>
        </authorList>
    </citation>
    <scope>NUCLEOTIDE SEQUENCE [LARGE SCALE GENOMIC DNA]</scope>
    <source>
        <strain evidence="8 9">NBRC 106133</strain>
    </source>
</reference>
<keyword evidence="6" id="KW-0521">NADP</keyword>
<evidence type="ECO:0000313" key="8">
    <source>
        <dbReference type="EMBL" id="GEO02399.1"/>
    </source>
</evidence>
<dbReference type="Pfam" id="PF00232">
    <property type="entry name" value="Glyco_hydro_1"/>
    <property type="match status" value="1"/>
</dbReference>
<comment type="function">
    <text evidence="6">Catalyzes the reduction of dTDP-6-deoxy-L-lyxo-4-hexulose to yield dTDP-L-rhamnose.</text>
</comment>
<dbReference type="InterPro" id="IPR017853">
    <property type="entry name" value="GH"/>
</dbReference>
<name>A0A512ARS5_9BACT</name>
<dbReference type="Gene3D" id="3.40.50.720">
    <property type="entry name" value="NAD(P)-binding Rossmann-like Domain"/>
    <property type="match status" value="1"/>
</dbReference>
<dbReference type="SUPFAM" id="SSF51735">
    <property type="entry name" value="NAD(P)-binding Rossmann-fold domains"/>
    <property type="match status" value="1"/>
</dbReference>
<dbReference type="InterPro" id="IPR036291">
    <property type="entry name" value="NAD(P)-bd_dom_sf"/>
</dbReference>
<accession>A0A512ARS5</accession>
<dbReference type="RefSeq" id="WP_146894448.1">
    <property type="nucleotide sequence ID" value="NZ_BJYS01000001.1"/>
</dbReference>
<comment type="catalytic activity">
    <reaction evidence="5">
        <text>dTDP-beta-L-rhamnose + NADP(+) = dTDP-4-dehydro-beta-L-rhamnose + NADPH + H(+)</text>
        <dbReference type="Rhea" id="RHEA:21796"/>
        <dbReference type="ChEBI" id="CHEBI:15378"/>
        <dbReference type="ChEBI" id="CHEBI:57510"/>
        <dbReference type="ChEBI" id="CHEBI:57783"/>
        <dbReference type="ChEBI" id="CHEBI:58349"/>
        <dbReference type="ChEBI" id="CHEBI:62830"/>
        <dbReference type="EC" id="1.1.1.133"/>
    </reaction>
</comment>
<dbReference type="EMBL" id="BJYS01000001">
    <property type="protein sequence ID" value="GEO02399.1"/>
    <property type="molecule type" value="Genomic_DNA"/>
</dbReference>
<dbReference type="PANTHER" id="PTHR10491:SF4">
    <property type="entry name" value="METHIONINE ADENOSYLTRANSFERASE 2 SUBUNIT BETA"/>
    <property type="match status" value="1"/>
</dbReference>
<dbReference type="GO" id="GO:0005975">
    <property type="term" value="P:carbohydrate metabolic process"/>
    <property type="evidence" value="ECO:0007669"/>
    <property type="project" value="InterPro"/>
</dbReference>
<sequence length="753" mass="85830">MEHISLWGGIECSHNRVGNQYFDQISRNGHLSRISDLDLFAGLGIKKLRYPILWEHIAPESLDNLDWRWTDKRLSRLKELNIEPIAGLVHHGSGPAYTSLVDANFAEGLAFFAGRVAERYPWLEYYTPVNEPVTTARFSGLYGFWYPHGKSDNQFVRALYNQLLGTRLAMKAIRKVNPAAKLVQTEDLGYTQSTPLLAYQAYFDNARRWLSFDMLCGKVTPDHYMWQYLTESGLTEAELLSFVNDPMPPDIMGINHYITSERYLDEHLIAYPLHTHGSNGKHRFADVETVRVLGVDRVGIKGLLQETWERYKLPISVTEAHICCTREEQMRWFKEIWDAATALKNEGVNIQAVTAWALLGSYDWDSLLIQKRNHYESGVFDLRSTEPRATAMVTMLRNLAQSGKYYHPVLGSKGWWDREERYVYKHKKAYISRPKHQLVNHHKNVAPILITGQTGTLGQAFARICKDRGLAYQLLSRQELDITDVQSVERVIAAYKPWAIINTAGYVRVDEAEQDSYRCYSENTDGPAILAEKCKEHDIKLLTFSSDLVFDGTKTEAYTEEDTPAPRNVYGSSKFLAEQEVLQILPTALVVRTSAFFGIWDKHNFIYQALHAFVSGNVFTAAKDVAITPTYVPDLVNVALDLLIDDAQGIWHLANKGIYTWAELARQVAAIAKLDNINLQEIDIAEMRLPAYRPLNTALTSIKADLMPTVEDALYRCVQEIMMQMQQENIHAEKLKEAESNINNFRTSNTGTD</sequence>
<dbReference type="GO" id="GO:0005829">
    <property type="term" value="C:cytosol"/>
    <property type="evidence" value="ECO:0007669"/>
    <property type="project" value="TreeGrafter"/>
</dbReference>
<protein>
    <recommendedName>
        <fullName evidence="4 6">dTDP-4-dehydrorhamnose reductase</fullName>
        <ecNumber evidence="3 6">1.1.1.133</ecNumber>
    </recommendedName>
</protein>
<dbReference type="PANTHER" id="PTHR10491">
    <property type="entry name" value="DTDP-4-DEHYDRORHAMNOSE REDUCTASE"/>
    <property type="match status" value="1"/>
</dbReference>
<dbReference type="EC" id="1.1.1.133" evidence="3 6"/>
<feature type="domain" description="RmlD-like substrate binding" evidence="7">
    <location>
        <begin position="448"/>
        <end position="707"/>
    </location>
</feature>
<proteinExistence type="inferred from homology"/>
<evidence type="ECO:0000259" key="7">
    <source>
        <dbReference type="Pfam" id="PF04321"/>
    </source>
</evidence>
<dbReference type="OrthoDB" id="9803892at2"/>
<comment type="caution">
    <text evidence="8">The sequence shown here is derived from an EMBL/GenBank/DDBJ whole genome shotgun (WGS) entry which is preliminary data.</text>
</comment>
<dbReference type="Proteomes" id="UP000321532">
    <property type="component" value="Unassembled WGS sequence"/>
</dbReference>
<evidence type="ECO:0000313" key="9">
    <source>
        <dbReference type="Proteomes" id="UP000321532"/>
    </source>
</evidence>
<dbReference type="Pfam" id="PF04321">
    <property type="entry name" value="RmlD_sub_bind"/>
    <property type="match status" value="1"/>
</dbReference>
<evidence type="ECO:0000256" key="3">
    <source>
        <dbReference type="ARBA" id="ARBA00012929"/>
    </source>
</evidence>
<dbReference type="GO" id="GO:0008831">
    <property type="term" value="F:dTDP-4-dehydrorhamnose reductase activity"/>
    <property type="evidence" value="ECO:0007669"/>
    <property type="project" value="UniProtKB-EC"/>
</dbReference>
<dbReference type="GO" id="GO:0019305">
    <property type="term" value="P:dTDP-rhamnose biosynthetic process"/>
    <property type="evidence" value="ECO:0007669"/>
    <property type="project" value="UniProtKB-UniPathway"/>
</dbReference>
<evidence type="ECO:0000256" key="5">
    <source>
        <dbReference type="ARBA" id="ARBA00048200"/>
    </source>
</evidence>
<dbReference type="UniPathway" id="UPA00124"/>
<dbReference type="Gene3D" id="3.90.25.10">
    <property type="entry name" value="UDP-galactose 4-epimerase, domain 1"/>
    <property type="match status" value="1"/>
</dbReference>
<dbReference type="SUPFAM" id="SSF51445">
    <property type="entry name" value="(Trans)glycosidases"/>
    <property type="match status" value="1"/>
</dbReference>
<organism evidence="8 9">
    <name type="scientific">Adhaeribacter aerolatus</name>
    <dbReference type="NCBI Taxonomy" id="670289"/>
    <lineage>
        <taxon>Bacteria</taxon>
        <taxon>Pseudomonadati</taxon>
        <taxon>Bacteroidota</taxon>
        <taxon>Cytophagia</taxon>
        <taxon>Cytophagales</taxon>
        <taxon>Hymenobacteraceae</taxon>
        <taxon>Adhaeribacter</taxon>
    </lineage>
</organism>
<dbReference type="CDD" id="cd05254">
    <property type="entry name" value="dTDP_HR_like_SDR_e"/>
    <property type="match status" value="1"/>
</dbReference>
<gene>
    <name evidence="8" type="ORF">AAE02nite_00630</name>
</gene>